<reference evidence="3 4" key="1">
    <citation type="submission" date="2024-11" db="EMBL/GenBank/DDBJ databases">
        <title>Chromosome-level genome assembly of the freshwater bivalve Anodonta woodiana.</title>
        <authorList>
            <person name="Chen X."/>
        </authorList>
    </citation>
    <scope>NUCLEOTIDE SEQUENCE [LARGE SCALE GENOMIC DNA]</scope>
    <source>
        <strain evidence="3">MN2024</strain>
        <tissue evidence="3">Gills</tissue>
    </source>
</reference>
<feature type="compositionally biased region" description="Low complexity" evidence="2">
    <location>
        <begin position="161"/>
        <end position="171"/>
    </location>
</feature>
<feature type="region of interest" description="Disordered" evidence="2">
    <location>
        <begin position="1095"/>
        <end position="1135"/>
    </location>
</feature>
<feature type="compositionally biased region" description="Low complexity" evidence="2">
    <location>
        <begin position="1258"/>
        <end position="1274"/>
    </location>
</feature>
<feature type="compositionally biased region" description="Polar residues" evidence="2">
    <location>
        <begin position="631"/>
        <end position="654"/>
    </location>
</feature>
<feature type="compositionally biased region" description="Polar residues" evidence="2">
    <location>
        <begin position="1366"/>
        <end position="1376"/>
    </location>
</feature>
<name>A0ABD3WPM1_SINWO</name>
<feature type="compositionally biased region" description="Polar residues" evidence="2">
    <location>
        <begin position="12"/>
        <end position="29"/>
    </location>
</feature>
<keyword evidence="4" id="KW-1185">Reference proteome</keyword>
<evidence type="ECO:0000256" key="2">
    <source>
        <dbReference type="SAM" id="MobiDB-lite"/>
    </source>
</evidence>
<feature type="compositionally biased region" description="Low complexity" evidence="2">
    <location>
        <begin position="43"/>
        <end position="54"/>
    </location>
</feature>
<feature type="region of interest" description="Disordered" evidence="2">
    <location>
        <begin position="392"/>
        <end position="481"/>
    </location>
</feature>
<feature type="region of interest" description="Disordered" evidence="2">
    <location>
        <begin position="1"/>
        <end position="310"/>
    </location>
</feature>
<feature type="compositionally biased region" description="Polar residues" evidence="2">
    <location>
        <begin position="574"/>
        <end position="591"/>
    </location>
</feature>
<feature type="compositionally biased region" description="Basic residues" evidence="2">
    <location>
        <begin position="226"/>
        <end position="238"/>
    </location>
</feature>
<feature type="non-terminal residue" evidence="3">
    <location>
        <position position="1"/>
    </location>
</feature>
<evidence type="ECO:0000313" key="4">
    <source>
        <dbReference type="Proteomes" id="UP001634394"/>
    </source>
</evidence>
<evidence type="ECO:0000256" key="1">
    <source>
        <dbReference type="SAM" id="Coils"/>
    </source>
</evidence>
<dbReference type="EMBL" id="JBJQND010000005">
    <property type="protein sequence ID" value="KAL3875416.1"/>
    <property type="molecule type" value="Genomic_DNA"/>
</dbReference>
<feature type="region of interest" description="Disordered" evidence="2">
    <location>
        <begin position="1254"/>
        <end position="1376"/>
    </location>
</feature>
<comment type="caution">
    <text evidence="3">The sequence shown here is derived from an EMBL/GenBank/DDBJ whole genome shotgun (WGS) entry which is preliminary data.</text>
</comment>
<feature type="compositionally biased region" description="Basic and acidic residues" evidence="2">
    <location>
        <begin position="285"/>
        <end position="310"/>
    </location>
</feature>
<feature type="compositionally biased region" description="Basic and acidic residues" evidence="2">
    <location>
        <begin position="103"/>
        <end position="141"/>
    </location>
</feature>
<accession>A0ABD3WPM1</accession>
<evidence type="ECO:0000313" key="3">
    <source>
        <dbReference type="EMBL" id="KAL3875416.1"/>
    </source>
</evidence>
<feature type="compositionally biased region" description="Basic and acidic residues" evidence="2">
    <location>
        <begin position="453"/>
        <end position="465"/>
    </location>
</feature>
<feature type="compositionally biased region" description="Polar residues" evidence="2">
    <location>
        <begin position="1312"/>
        <end position="1324"/>
    </location>
</feature>
<feature type="coiled-coil region" evidence="1">
    <location>
        <begin position="736"/>
        <end position="918"/>
    </location>
</feature>
<feature type="compositionally biased region" description="Basic and acidic residues" evidence="2">
    <location>
        <begin position="425"/>
        <end position="436"/>
    </location>
</feature>
<feature type="region of interest" description="Disordered" evidence="2">
    <location>
        <begin position="1223"/>
        <end position="1242"/>
    </location>
</feature>
<feature type="compositionally biased region" description="Basic and acidic residues" evidence="2">
    <location>
        <begin position="201"/>
        <end position="210"/>
    </location>
</feature>
<feature type="compositionally biased region" description="Basic and acidic residues" evidence="2">
    <location>
        <begin position="246"/>
        <end position="259"/>
    </location>
</feature>
<feature type="compositionally biased region" description="Low complexity" evidence="2">
    <location>
        <begin position="1333"/>
        <end position="1365"/>
    </location>
</feature>
<feature type="compositionally biased region" description="Gly residues" evidence="2">
    <location>
        <begin position="1"/>
        <end position="10"/>
    </location>
</feature>
<feature type="region of interest" description="Disordered" evidence="2">
    <location>
        <begin position="540"/>
        <end position="683"/>
    </location>
</feature>
<protein>
    <submittedName>
        <fullName evidence="3">Uncharacterized protein</fullName>
    </submittedName>
</protein>
<feature type="compositionally biased region" description="Polar residues" evidence="2">
    <location>
        <begin position="1275"/>
        <end position="1302"/>
    </location>
</feature>
<feature type="compositionally biased region" description="Low complexity" evidence="2">
    <location>
        <begin position="600"/>
        <end position="623"/>
    </location>
</feature>
<dbReference type="Proteomes" id="UP001634394">
    <property type="component" value="Unassembled WGS sequence"/>
</dbReference>
<proteinExistence type="predicted"/>
<sequence>VKDPSGGGSRGESPQRSSEIPSIIVSQLKPSHIPKPVSRVTGSLSSSQEESAQSSRDDWRTTRSVSEENPGLKSSDESRRARSASEEKKSGIPVRKTSSSDNSEFKSFKTPNKADEKADQKATEKLSLKAKERPGHWRVDDVVFLSSKGDGIDQDTSDWTSGSSGLSLQSSNDKEKSISPEDLQSYPEAQSLIMSTISQDVSEHFPRYDSPEATAGFTDRSESPRGSKHILNKVKRPRSPQSIMAEARKKQELEKEKKAQWMTGSQERVGPMETDEPVLTGSASEGDREWSEAEARVRHIGPDNDPMKSDDEDIAKEIQKQSQTREAVPQQVRHSLPQFVIPGQSQDVSMLLEALRSARTEANFQDRKMNGDLFGPHQAMDVGVLQLEASRQSGNLYDPPRSKDETSLKKPSPVIDQTPSRGRTVSRELRMGEKKSPPRGILDVVANQESDPDETRLKERRDTPLAREQMPHIGILRKRLDNSPIAEADRQYSRDYLSGSQIATSEEMETSQTDDPDKRLIRYLTNEIDNLKLKIEVMERKKSPVHMPPRVTENFSSRDRSPSQVSSRAKARYSTLNSNVENGYTHYSPTRSRALETHGRAGPLSPRSSSRSPSRSPAGYRSRISPDRLSRSGSTSLSPVRRSMSPSNRRSFSPSGHVMSLQDLSTSVTEEPDGTLSFSPANNPRQINLGYSSPVRHVTQEIWGNTIKDEDYNVDIVKFTKWKSLIALDDLTDDDILELKQALASALVELDILQAKLNNTSKDIKEKMGKTTEVLNDCRAHLTKSQAENMELRSQIEREKAKAEAMELRLKEMEENLHNSKSNQDDLTQELEETVITLKGIVGQDKQSLSTLDNENEKLREKLSHLQTENIKLREDFNELKMYNDKAQITVKDLRTCLEDARKERSQLYQEIKKIQTQGKNSQISGIVNRYIEKGLYDEAEQEHIKERARLRSPSPKRYIEITEDDFNVPEVKPRSRSVEPRPIITGEHTFRTSSPVKRSKSPLSFNMASGTPRAISPVRNSLPTSYNYEEISPSHKEIYPHRRTKSYMDNFCRISDIDQNDSQVDLDDPELVELLNPNSVGKLDFDMDLSNSYGQQKVRSKSPYESRYGDNGTKLFAEGESRRSPYGGKESTSLIKRSKQINGEIVGDEFSDNELVESIVESPPKSPYTMFPDTYMGNRKFIEALDNAVMAKPQMQVQKRYFDDFDLDEGNKLHKNKYDKLSQTFGPEKSDMARGRIPNRSILKNAKSLQNLSIKESLSPSRTPASTTRSVSPKTQSTPTRSYSTGSSPGEKSYFSATRTDTSPEFRRSHTISTGARTLSPLSKSRDSTLRTSGYSTASSTFSSPQRSKSPGRTSTTNRNFSSSQPTTQLRSKQE</sequence>
<gene>
    <name evidence="3" type="ORF">ACJMK2_033364</name>
</gene>
<feature type="compositionally biased region" description="Basic and acidic residues" evidence="2">
    <location>
        <begin position="74"/>
        <end position="90"/>
    </location>
</feature>
<organism evidence="3 4">
    <name type="scientific">Sinanodonta woodiana</name>
    <name type="common">Chinese pond mussel</name>
    <name type="synonym">Anodonta woodiana</name>
    <dbReference type="NCBI Taxonomy" id="1069815"/>
    <lineage>
        <taxon>Eukaryota</taxon>
        <taxon>Metazoa</taxon>
        <taxon>Spiralia</taxon>
        <taxon>Lophotrochozoa</taxon>
        <taxon>Mollusca</taxon>
        <taxon>Bivalvia</taxon>
        <taxon>Autobranchia</taxon>
        <taxon>Heteroconchia</taxon>
        <taxon>Palaeoheterodonta</taxon>
        <taxon>Unionida</taxon>
        <taxon>Unionoidea</taxon>
        <taxon>Unionidae</taxon>
        <taxon>Unioninae</taxon>
        <taxon>Sinanodonta</taxon>
    </lineage>
</organism>
<keyword evidence="1" id="KW-0175">Coiled coil</keyword>